<gene>
    <name evidence="1" type="ORF">ACFQE0_19885</name>
</gene>
<evidence type="ECO:0000313" key="1">
    <source>
        <dbReference type="EMBL" id="MFC6791665.1"/>
    </source>
</evidence>
<accession>A0ABW2BNE4</accession>
<dbReference type="RefSeq" id="WP_378972764.1">
    <property type="nucleotide sequence ID" value="NZ_JBHSWN010000001.1"/>
</dbReference>
<protein>
    <submittedName>
        <fullName evidence="1">Uncharacterized protein</fullName>
    </submittedName>
</protein>
<sequence>MDPTIAQTVLAAGLAVMGLSLVRASLAARRVPVRVKATRRHPRRED</sequence>
<dbReference type="Proteomes" id="UP001596292">
    <property type="component" value="Unassembled WGS sequence"/>
</dbReference>
<comment type="caution">
    <text evidence="1">The sequence shown here is derived from an EMBL/GenBank/DDBJ whole genome shotgun (WGS) entry which is preliminary data.</text>
</comment>
<proteinExistence type="predicted"/>
<keyword evidence="2" id="KW-1185">Reference proteome</keyword>
<dbReference type="EMBL" id="JBHSWN010000001">
    <property type="protein sequence ID" value="MFC6791665.1"/>
    <property type="molecule type" value="Genomic_DNA"/>
</dbReference>
<evidence type="ECO:0000313" key="2">
    <source>
        <dbReference type="Proteomes" id="UP001596292"/>
    </source>
</evidence>
<organism evidence="1 2">
    <name type="scientific">Methylobacterium komagatae</name>
    <dbReference type="NCBI Taxonomy" id="374425"/>
    <lineage>
        <taxon>Bacteria</taxon>
        <taxon>Pseudomonadati</taxon>
        <taxon>Pseudomonadota</taxon>
        <taxon>Alphaproteobacteria</taxon>
        <taxon>Hyphomicrobiales</taxon>
        <taxon>Methylobacteriaceae</taxon>
        <taxon>Methylobacterium</taxon>
    </lineage>
</organism>
<reference evidence="2" key="1">
    <citation type="journal article" date="2019" name="Int. J. Syst. Evol. Microbiol.">
        <title>The Global Catalogue of Microorganisms (GCM) 10K type strain sequencing project: providing services to taxonomists for standard genome sequencing and annotation.</title>
        <authorList>
            <consortium name="The Broad Institute Genomics Platform"/>
            <consortium name="The Broad Institute Genome Sequencing Center for Infectious Disease"/>
            <person name="Wu L."/>
            <person name="Ma J."/>
        </authorList>
    </citation>
    <scope>NUCLEOTIDE SEQUENCE [LARGE SCALE GENOMIC DNA]</scope>
    <source>
        <strain evidence="2">CCUG 48316</strain>
    </source>
</reference>
<name>A0ABW2BNE4_9HYPH</name>